<protein>
    <recommendedName>
        <fullName evidence="3">DUF4177 domain-containing protein</fullName>
    </recommendedName>
</protein>
<comment type="caution">
    <text evidence="1">The sequence shown here is derived from an EMBL/GenBank/DDBJ whole genome shotgun (WGS) entry which is preliminary data.</text>
</comment>
<dbReference type="STRING" id="913325.N799_14360"/>
<dbReference type="EMBL" id="AVPT01000005">
    <property type="protein sequence ID" value="KGM57165.1"/>
    <property type="molecule type" value="Genomic_DNA"/>
</dbReference>
<dbReference type="RefSeq" id="WP_036208535.1">
    <property type="nucleotide sequence ID" value="NZ_AVPT01000005.1"/>
</dbReference>
<dbReference type="Proteomes" id="UP000029989">
    <property type="component" value="Unassembled WGS sequence"/>
</dbReference>
<dbReference type="AlphaFoldDB" id="A0A0A0F3Q3"/>
<evidence type="ECO:0000313" key="2">
    <source>
        <dbReference type="Proteomes" id="UP000029989"/>
    </source>
</evidence>
<evidence type="ECO:0008006" key="3">
    <source>
        <dbReference type="Google" id="ProtNLM"/>
    </source>
</evidence>
<dbReference type="Pfam" id="PF13783">
    <property type="entry name" value="DUF4177"/>
    <property type="match status" value="1"/>
</dbReference>
<sequence length="59" mass="6875">MSKQWTYEVVELTPNMMGPAMSDRIRETLDDLGRQGWELVSNVQLTPFDHVRLILKKEA</sequence>
<evidence type="ECO:0000313" key="1">
    <source>
        <dbReference type="EMBL" id="KGM57165.1"/>
    </source>
</evidence>
<accession>A0A0A0F3Q3</accession>
<dbReference type="InterPro" id="IPR025234">
    <property type="entry name" value="YjzH-like"/>
</dbReference>
<proteinExistence type="predicted"/>
<keyword evidence="2" id="KW-1185">Reference proteome</keyword>
<reference evidence="1 2" key="1">
    <citation type="journal article" date="2015" name="Stand. Genomic Sci.">
        <title>Genomic information of the arsenic-resistant bacterium Lysobacter arseniciresistens type strain ZS79(T) and comparison of Lysobacter draft genomes.</title>
        <authorList>
            <person name="Liu L."/>
            <person name="Zhang S."/>
            <person name="Luo M."/>
            <person name="Wang G."/>
        </authorList>
    </citation>
    <scope>NUCLEOTIDE SEQUENCE [LARGE SCALE GENOMIC DNA]</scope>
    <source>
        <strain evidence="1 2">ZS79</strain>
    </source>
</reference>
<gene>
    <name evidence="1" type="ORF">N799_14360</name>
</gene>
<organism evidence="1 2">
    <name type="scientific">Lysobacter arseniciresistens ZS79</name>
    <dbReference type="NCBI Taxonomy" id="913325"/>
    <lineage>
        <taxon>Bacteria</taxon>
        <taxon>Pseudomonadati</taxon>
        <taxon>Pseudomonadota</taxon>
        <taxon>Gammaproteobacteria</taxon>
        <taxon>Lysobacterales</taxon>
        <taxon>Lysobacteraceae</taxon>
        <taxon>Novilysobacter</taxon>
    </lineage>
</organism>
<name>A0A0A0F3Q3_9GAMM</name>
<dbReference type="OrthoDB" id="9799495at2"/>